<reference evidence="2" key="1">
    <citation type="submission" date="2013-11" db="EMBL/GenBank/DDBJ databases">
        <title>Draft genome sequence and annotation of the entomopathogenic bacteria, Xenorhabdus cabanillasi strain JM26 and Xenorhabdus szentirmai strain DSM 16338.</title>
        <authorList>
            <person name="Gualtieri M."/>
            <person name="Ogier J.C."/>
            <person name="Pages S."/>
            <person name="Givaudan A."/>
            <person name="Gaudriault S."/>
        </authorList>
    </citation>
    <scope>NUCLEOTIDE SEQUENCE [LARGE SCALE GENOMIC DNA]</scope>
    <source>
        <strain evidence="2">DSM 16338</strain>
    </source>
</reference>
<dbReference type="Proteomes" id="UP000019202">
    <property type="component" value="Unassembled WGS sequence"/>
</dbReference>
<organism evidence="2 3">
    <name type="scientific">Xenorhabdus szentirmaii DSM 16338</name>
    <dbReference type="NCBI Taxonomy" id="1427518"/>
    <lineage>
        <taxon>Bacteria</taxon>
        <taxon>Pseudomonadati</taxon>
        <taxon>Pseudomonadota</taxon>
        <taxon>Gammaproteobacteria</taxon>
        <taxon>Enterobacterales</taxon>
        <taxon>Morganellaceae</taxon>
        <taxon>Xenorhabdus</taxon>
    </lineage>
</organism>
<dbReference type="AlphaFoldDB" id="W1IUQ5"/>
<feature type="transmembrane region" description="Helical" evidence="1">
    <location>
        <begin position="32"/>
        <end position="52"/>
    </location>
</feature>
<proteinExistence type="predicted"/>
<dbReference type="STRING" id="1427518.XSR1_120077"/>
<evidence type="ECO:0000313" key="2">
    <source>
        <dbReference type="EMBL" id="CDL81356.1"/>
    </source>
</evidence>
<sequence length="71" mass="8534">MCDILFNYFHFLVNFIVFSRNLKNLVKSITEIIDFVTCYLLLVTLLFFDILYRNIGKNKYFILIKAFCSFC</sequence>
<dbReference type="EMBL" id="CBXF010000024">
    <property type="protein sequence ID" value="CDL81356.1"/>
    <property type="molecule type" value="Genomic_DNA"/>
</dbReference>
<keyword evidence="3" id="KW-1185">Reference proteome</keyword>
<evidence type="ECO:0000313" key="3">
    <source>
        <dbReference type="Proteomes" id="UP000019202"/>
    </source>
</evidence>
<comment type="caution">
    <text evidence="2">The sequence shown here is derived from an EMBL/GenBank/DDBJ whole genome shotgun (WGS) entry which is preliminary data.</text>
</comment>
<keyword evidence="1" id="KW-0812">Transmembrane</keyword>
<keyword evidence="1" id="KW-1133">Transmembrane helix</keyword>
<name>W1IUQ5_9GAMM</name>
<accession>W1IUQ5</accession>
<protein>
    <submittedName>
        <fullName evidence="2">Uncharacterized protein</fullName>
    </submittedName>
</protein>
<evidence type="ECO:0000256" key="1">
    <source>
        <dbReference type="SAM" id="Phobius"/>
    </source>
</evidence>
<keyword evidence="1" id="KW-0472">Membrane</keyword>
<gene>
    <name evidence="2" type="ORF">XSR1_120077</name>
</gene>